<protein>
    <recommendedName>
        <fullName evidence="5">2-oxoglutarate-dependent ethylene/succinate-forming enzyme</fullName>
        <ecNumber evidence="4">1.13.12.19</ecNumber>
        <ecNumber evidence="3">1.14.20.7</ecNumber>
    </recommendedName>
    <alternativeName>
        <fullName evidence="7">2-oxoglutarate dioxygenase (ethylene-forming)</fullName>
    </alternativeName>
    <alternativeName>
        <fullName evidence="8">2-oxoglutarate/L-arginine monooxygenase/decarboxylase (succinate-forming)</fullName>
    </alternativeName>
</protein>
<dbReference type="KEGG" id="hmi:soil367_16680"/>
<evidence type="ECO:0000256" key="3">
    <source>
        <dbReference type="ARBA" id="ARBA00012293"/>
    </source>
</evidence>
<dbReference type="Pfam" id="PF03171">
    <property type="entry name" value="2OG-FeII_Oxy"/>
    <property type="match status" value="1"/>
</dbReference>
<keyword evidence="6" id="KW-0266">Ethylene biosynthesis</keyword>
<comment type="cofactor">
    <cofactor evidence="1">
        <name>Fe(2+)</name>
        <dbReference type="ChEBI" id="CHEBI:29033"/>
    </cofactor>
</comment>
<evidence type="ECO:0000256" key="11">
    <source>
        <dbReference type="RuleBase" id="RU003682"/>
    </source>
</evidence>
<dbReference type="EC" id="1.14.20.7" evidence="3"/>
<dbReference type="PRINTS" id="PR00682">
    <property type="entry name" value="IPNSYNTHASE"/>
</dbReference>
<dbReference type="EC" id="1.13.12.19" evidence="4"/>
<comment type="catalytic activity">
    <reaction evidence="9">
        <text>2-oxoglutarate + O2 + 2 H(+) = ethene + 3 CO2 + H2O</text>
        <dbReference type="Rhea" id="RHEA:31523"/>
        <dbReference type="ChEBI" id="CHEBI:15377"/>
        <dbReference type="ChEBI" id="CHEBI:15378"/>
        <dbReference type="ChEBI" id="CHEBI:15379"/>
        <dbReference type="ChEBI" id="CHEBI:16526"/>
        <dbReference type="ChEBI" id="CHEBI:16810"/>
        <dbReference type="ChEBI" id="CHEBI:18153"/>
        <dbReference type="EC" id="1.13.12.19"/>
    </reaction>
</comment>
<evidence type="ECO:0000256" key="8">
    <source>
        <dbReference type="ARBA" id="ARBA00031282"/>
    </source>
</evidence>
<dbReference type="GO" id="GO:0009693">
    <property type="term" value="P:ethylene biosynthetic process"/>
    <property type="evidence" value="ECO:0007669"/>
    <property type="project" value="UniProtKB-KW"/>
</dbReference>
<dbReference type="InterPro" id="IPR027443">
    <property type="entry name" value="IPNS-like_sf"/>
</dbReference>
<evidence type="ECO:0000256" key="5">
    <source>
        <dbReference type="ARBA" id="ARBA00019045"/>
    </source>
</evidence>
<accession>A0A4P7XK76</accession>
<dbReference type="GO" id="GO:0102276">
    <property type="term" value="F:2-oxoglutarate oxygenase/decarboxylase (ethylene-forming) activity"/>
    <property type="evidence" value="ECO:0007669"/>
    <property type="project" value="UniProtKB-EC"/>
</dbReference>
<keyword evidence="15" id="KW-1185">Reference proteome</keyword>
<dbReference type="AlphaFoldDB" id="A0A4P7XK76"/>
<dbReference type="Proteomes" id="UP000298049">
    <property type="component" value="Chromosome"/>
</dbReference>
<dbReference type="InterPro" id="IPR005123">
    <property type="entry name" value="Oxoglu/Fe-dep_dioxygenase_dom"/>
</dbReference>
<dbReference type="EMBL" id="CP031093">
    <property type="protein sequence ID" value="QCF27428.1"/>
    <property type="molecule type" value="Genomic_DNA"/>
</dbReference>
<keyword evidence="11" id="KW-0479">Metal-binding</keyword>
<evidence type="ECO:0000256" key="1">
    <source>
        <dbReference type="ARBA" id="ARBA00001954"/>
    </source>
</evidence>
<sequence>MQTIVPAIDLHLFTRGDAKQRQQLASEVDKACREIGFLIIRNHGVAREVLEKARQASKAFFSLPKDRKLAYAPPDNRFRGYYGVGNTALAYSRDEVSPPDLFERFTIGPFDFACDDYHQQFSERFFPDNIWPDEPEEFRQALQSYYRSMEALAETLMQVFAVALNLPEDYFATSIDRHISAMSVNYYPAQPDTPATGQLRAGAHTDYGTLTIVAPTESPGCLQVLRQGEWYEVQPEPGCFVVNIGDLMAQWTNDQWVSTMHRVGNPPRELAHTDRLALIFFHQPNADARVECLPSCRSPDNPARYEPTTSGEHLVNKKAKTVRRSTD</sequence>
<proteinExistence type="inferred from homology"/>
<evidence type="ECO:0000256" key="4">
    <source>
        <dbReference type="ARBA" id="ARBA00012531"/>
    </source>
</evidence>
<comment type="pathway">
    <text evidence="2">Alkene biosynthesis; ethylene biosynthesis via 2-oxoglutarate.</text>
</comment>
<organism evidence="14 15">
    <name type="scientific">Hydrocarboniclastica marina</name>
    <dbReference type="NCBI Taxonomy" id="2259620"/>
    <lineage>
        <taxon>Bacteria</taxon>
        <taxon>Pseudomonadati</taxon>
        <taxon>Pseudomonadota</taxon>
        <taxon>Gammaproteobacteria</taxon>
        <taxon>Alteromonadales</taxon>
        <taxon>Alteromonadaceae</taxon>
        <taxon>Hydrocarboniclastica</taxon>
    </lineage>
</organism>
<comment type="catalytic activity">
    <reaction evidence="10">
        <text>L-arginine + 2-oxoglutarate + O2 = guanidine + L-glutamate 5-semialdehyde + succinate + CO2</text>
        <dbReference type="Rhea" id="RHEA:31535"/>
        <dbReference type="ChEBI" id="CHEBI:15379"/>
        <dbReference type="ChEBI" id="CHEBI:16526"/>
        <dbReference type="ChEBI" id="CHEBI:16810"/>
        <dbReference type="ChEBI" id="CHEBI:30031"/>
        <dbReference type="ChEBI" id="CHEBI:30087"/>
        <dbReference type="ChEBI" id="CHEBI:32682"/>
        <dbReference type="ChEBI" id="CHEBI:58066"/>
        <dbReference type="EC" id="1.14.20.7"/>
    </reaction>
</comment>
<dbReference type="GO" id="GO:0046872">
    <property type="term" value="F:metal ion binding"/>
    <property type="evidence" value="ECO:0007669"/>
    <property type="project" value="UniProtKB-KW"/>
</dbReference>
<dbReference type="InterPro" id="IPR026992">
    <property type="entry name" value="DIOX_N"/>
</dbReference>
<dbReference type="OrthoDB" id="21825at2"/>
<gene>
    <name evidence="14" type="ORF">soil367_16680</name>
</gene>
<dbReference type="PROSITE" id="PS51471">
    <property type="entry name" value="FE2OG_OXY"/>
    <property type="match status" value="1"/>
</dbReference>
<evidence type="ECO:0000259" key="13">
    <source>
        <dbReference type="PROSITE" id="PS51471"/>
    </source>
</evidence>
<dbReference type="SUPFAM" id="SSF51197">
    <property type="entry name" value="Clavaminate synthase-like"/>
    <property type="match status" value="1"/>
</dbReference>
<dbReference type="InterPro" id="IPR044861">
    <property type="entry name" value="IPNS-like_FE2OG_OXY"/>
</dbReference>
<evidence type="ECO:0000313" key="14">
    <source>
        <dbReference type="EMBL" id="QCF27428.1"/>
    </source>
</evidence>
<dbReference type="InterPro" id="IPR050231">
    <property type="entry name" value="Iron_ascorbate_oxido_reductase"/>
</dbReference>
<keyword evidence="11" id="KW-0408">Iron</keyword>
<dbReference type="Pfam" id="PF14226">
    <property type="entry name" value="DIOX_N"/>
    <property type="match status" value="1"/>
</dbReference>
<evidence type="ECO:0000256" key="7">
    <source>
        <dbReference type="ARBA" id="ARBA00031011"/>
    </source>
</evidence>
<dbReference type="Gene3D" id="2.60.120.330">
    <property type="entry name" value="B-lactam Antibiotic, Isopenicillin N Synthase, Chain"/>
    <property type="match status" value="1"/>
</dbReference>
<feature type="region of interest" description="Disordered" evidence="12">
    <location>
        <begin position="300"/>
        <end position="327"/>
    </location>
</feature>
<evidence type="ECO:0000313" key="15">
    <source>
        <dbReference type="Proteomes" id="UP000298049"/>
    </source>
</evidence>
<keyword evidence="11" id="KW-0560">Oxidoreductase</keyword>
<name>A0A4P7XK76_9ALTE</name>
<evidence type="ECO:0000256" key="9">
    <source>
        <dbReference type="ARBA" id="ARBA00047725"/>
    </source>
</evidence>
<evidence type="ECO:0000256" key="12">
    <source>
        <dbReference type="SAM" id="MobiDB-lite"/>
    </source>
</evidence>
<dbReference type="RefSeq" id="WP_136550139.1">
    <property type="nucleotide sequence ID" value="NZ_CP031093.1"/>
</dbReference>
<reference evidence="14 15" key="1">
    <citation type="submission" date="2018-07" db="EMBL/GenBank/DDBJ databases">
        <title>Marsedoiliclastica nanhaica gen. nov. sp. nov., a novel marine hydrocarbonoclastic bacterium isolated from an in-situ enriched hydrocarbon-degrading consortium in deep-sea sediment.</title>
        <authorList>
            <person name="Dong C."/>
            <person name="Ma T."/>
            <person name="Liu R."/>
            <person name="Shao Z."/>
        </authorList>
    </citation>
    <scope>NUCLEOTIDE SEQUENCE [LARGE SCALE GENOMIC DNA]</scope>
    <source>
        <strain evidence="15">soil36-7</strain>
    </source>
</reference>
<feature type="domain" description="Fe2OG dioxygenase" evidence="13">
    <location>
        <begin position="178"/>
        <end position="284"/>
    </location>
</feature>
<evidence type="ECO:0000256" key="10">
    <source>
        <dbReference type="ARBA" id="ARBA00049359"/>
    </source>
</evidence>
<evidence type="ECO:0000256" key="2">
    <source>
        <dbReference type="ARBA" id="ARBA00004767"/>
    </source>
</evidence>
<feature type="compositionally biased region" description="Basic residues" evidence="12">
    <location>
        <begin position="316"/>
        <end position="327"/>
    </location>
</feature>
<comment type="similarity">
    <text evidence="11">Belongs to the iron/ascorbate-dependent oxidoreductase family.</text>
</comment>
<dbReference type="PANTHER" id="PTHR47990">
    <property type="entry name" value="2-OXOGLUTARATE (2OG) AND FE(II)-DEPENDENT OXYGENASE SUPERFAMILY PROTEIN-RELATED"/>
    <property type="match status" value="1"/>
</dbReference>
<evidence type="ECO:0000256" key="6">
    <source>
        <dbReference type="ARBA" id="ARBA00022666"/>
    </source>
</evidence>